<proteinExistence type="predicted"/>
<accession>A0A7J7JPG7</accession>
<name>A0A7J7JPG7_BUGNE</name>
<dbReference type="Proteomes" id="UP000593567">
    <property type="component" value="Unassembled WGS sequence"/>
</dbReference>
<comment type="caution">
    <text evidence="1">The sequence shown here is derived from an EMBL/GenBank/DDBJ whole genome shotgun (WGS) entry which is preliminary data.</text>
</comment>
<keyword evidence="2" id="KW-1185">Reference proteome</keyword>
<dbReference type="AlphaFoldDB" id="A0A7J7JPG7"/>
<evidence type="ECO:0000313" key="1">
    <source>
        <dbReference type="EMBL" id="KAF6027897.1"/>
    </source>
</evidence>
<organism evidence="1 2">
    <name type="scientific">Bugula neritina</name>
    <name type="common">Brown bryozoan</name>
    <name type="synonym">Sertularia neritina</name>
    <dbReference type="NCBI Taxonomy" id="10212"/>
    <lineage>
        <taxon>Eukaryota</taxon>
        <taxon>Metazoa</taxon>
        <taxon>Spiralia</taxon>
        <taxon>Lophotrochozoa</taxon>
        <taxon>Bryozoa</taxon>
        <taxon>Gymnolaemata</taxon>
        <taxon>Cheilostomatida</taxon>
        <taxon>Flustrina</taxon>
        <taxon>Buguloidea</taxon>
        <taxon>Bugulidae</taxon>
        <taxon>Bugula</taxon>
    </lineage>
</organism>
<sequence length="66" mass="7551">MYTLTLILVVTVVTDHYLYVLFPYIELYGLFCQNSQHMVSKIDSSKLFNTPKEAASLVHTPRASLE</sequence>
<gene>
    <name evidence="1" type="ORF">EB796_013798</name>
</gene>
<dbReference type="EMBL" id="VXIV02002008">
    <property type="protein sequence ID" value="KAF6027897.1"/>
    <property type="molecule type" value="Genomic_DNA"/>
</dbReference>
<protein>
    <submittedName>
        <fullName evidence="1">Uncharacterized protein</fullName>
    </submittedName>
</protein>
<evidence type="ECO:0000313" key="2">
    <source>
        <dbReference type="Proteomes" id="UP000593567"/>
    </source>
</evidence>
<reference evidence="1" key="1">
    <citation type="submission" date="2020-06" db="EMBL/GenBank/DDBJ databases">
        <title>Draft genome of Bugula neritina, a colonial animal packing powerful symbionts and potential medicines.</title>
        <authorList>
            <person name="Rayko M."/>
        </authorList>
    </citation>
    <scope>NUCLEOTIDE SEQUENCE [LARGE SCALE GENOMIC DNA]</scope>
    <source>
        <strain evidence="1">Kwan_BN1</strain>
    </source>
</reference>